<name>A0A1I3GU66_9FLAO</name>
<reference evidence="2 3" key="1">
    <citation type="submission" date="2016-10" db="EMBL/GenBank/DDBJ databases">
        <authorList>
            <person name="de Groot N.N."/>
        </authorList>
    </citation>
    <scope>NUCLEOTIDE SEQUENCE [LARGE SCALE GENOMIC DNA]</scope>
    <source>
        <strain evidence="2 3">DSM 26000</strain>
    </source>
</reference>
<gene>
    <name evidence="2" type="ORF">SAMN05443292_2026</name>
</gene>
<dbReference type="AlphaFoldDB" id="A0A1I3GU66"/>
<keyword evidence="3" id="KW-1185">Reference proteome</keyword>
<keyword evidence="1" id="KW-0732">Signal</keyword>
<dbReference type="EMBL" id="FOQT01000003">
    <property type="protein sequence ID" value="SFI27004.1"/>
    <property type="molecule type" value="Genomic_DNA"/>
</dbReference>
<evidence type="ECO:0000313" key="2">
    <source>
        <dbReference type="EMBL" id="SFI27004.1"/>
    </source>
</evidence>
<evidence type="ECO:0008006" key="4">
    <source>
        <dbReference type="Google" id="ProtNLM"/>
    </source>
</evidence>
<accession>A0A1I3GU66</accession>
<evidence type="ECO:0000313" key="3">
    <source>
        <dbReference type="Proteomes" id="UP000198931"/>
    </source>
</evidence>
<dbReference type="Proteomes" id="UP000198931">
    <property type="component" value="Unassembled WGS sequence"/>
</dbReference>
<feature type="chain" id="PRO_5011470004" description="SPOR domain-containing protein" evidence="1">
    <location>
        <begin position="22"/>
        <end position="177"/>
    </location>
</feature>
<dbReference type="OrthoDB" id="2473397at2"/>
<protein>
    <recommendedName>
        <fullName evidence="4">SPOR domain-containing protein</fullName>
    </recommendedName>
</protein>
<organism evidence="2 3">
    <name type="scientific">Halpernia frigidisoli</name>
    <dbReference type="NCBI Taxonomy" id="1125876"/>
    <lineage>
        <taxon>Bacteria</taxon>
        <taxon>Pseudomonadati</taxon>
        <taxon>Bacteroidota</taxon>
        <taxon>Flavobacteriia</taxon>
        <taxon>Flavobacteriales</taxon>
        <taxon>Weeksellaceae</taxon>
        <taxon>Chryseobacterium group</taxon>
        <taxon>Halpernia</taxon>
    </lineage>
</organism>
<dbReference type="STRING" id="1125876.SAMN05443292_2026"/>
<dbReference type="RefSeq" id="WP_090080194.1">
    <property type="nucleotide sequence ID" value="NZ_FOQT01000003.1"/>
</dbReference>
<feature type="signal peptide" evidence="1">
    <location>
        <begin position="1"/>
        <end position="21"/>
    </location>
</feature>
<proteinExistence type="predicted"/>
<evidence type="ECO:0000256" key="1">
    <source>
        <dbReference type="SAM" id="SignalP"/>
    </source>
</evidence>
<sequence length="177" mass="19925">MKSFKQLFLFFGFFASVLITAQQVVKVDTISGNTVKISMDQKISDMLESVEGKCSRTTKSGDSDYSNNGTYIPPRINLPDRAISTAEACRKNPRILGTKILVNTVKSNEEANQVALYFRSKFPMLKVTKDASLRPNYKIMAGSYFTKESALADYNSVRRVFKEARLVSYQIFCVEAK</sequence>